<comment type="caution">
    <text evidence="2">The sequence shown here is derived from an EMBL/GenBank/DDBJ whole genome shotgun (WGS) entry which is preliminary data.</text>
</comment>
<name>A0A917ZR12_9ACTN</name>
<gene>
    <name evidence="2" type="ORF">GCM10012280_30410</name>
</gene>
<evidence type="ECO:0000313" key="3">
    <source>
        <dbReference type="Proteomes" id="UP000641932"/>
    </source>
</evidence>
<reference evidence="2" key="2">
    <citation type="submission" date="2020-09" db="EMBL/GenBank/DDBJ databases">
        <authorList>
            <person name="Sun Q."/>
            <person name="Zhou Y."/>
        </authorList>
    </citation>
    <scope>NUCLEOTIDE SEQUENCE</scope>
    <source>
        <strain evidence="2">CGMCC 4.7201</strain>
    </source>
</reference>
<protein>
    <submittedName>
        <fullName evidence="2">Cupin</fullName>
    </submittedName>
</protein>
<dbReference type="SUPFAM" id="SSF51182">
    <property type="entry name" value="RmlC-like cupins"/>
    <property type="match status" value="1"/>
</dbReference>
<proteinExistence type="predicted"/>
<evidence type="ECO:0000313" key="2">
    <source>
        <dbReference type="EMBL" id="GGO88790.1"/>
    </source>
</evidence>
<evidence type="ECO:0000256" key="1">
    <source>
        <dbReference type="SAM" id="MobiDB-lite"/>
    </source>
</evidence>
<dbReference type="AlphaFoldDB" id="A0A917ZR12"/>
<dbReference type="CDD" id="cd06990">
    <property type="entry name" value="cupin_DUF861"/>
    <property type="match status" value="1"/>
</dbReference>
<reference evidence="2" key="1">
    <citation type="journal article" date="2014" name="Int. J. Syst. Evol. Microbiol.">
        <title>Complete genome sequence of Corynebacterium casei LMG S-19264T (=DSM 44701T), isolated from a smear-ripened cheese.</title>
        <authorList>
            <consortium name="US DOE Joint Genome Institute (JGI-PGF)"/>
            <person name="Walter F."/>
            <person name="Albersmeier A."/>
            <person name="Kalinowski J."/>
            <person name="Ruckert C."/>
        </authorList>
    </citation>
    <scope>NUCLEOTIDE SEQUENCE</scope>
    <source>
        <strain evidence="2">CGMCC 4.7201</strain>
    </source>
</reference>
<dbReference type="EMBL" id="BMMS01000012">
    <property type="protein sequence ID" value="GGO88790.1"/>
    <property type="molecule type" value="Genomic_DNA"/>
</dbReference>
<dbReference type="Proteomes" id="UP000641932">
    <property type="component" value="Unassembled WGS sequence"/>
</dbReference>
<organism evidence="2 3">
    <name type="scientific">Wenjunlia tyrosinilytica</name>
    <dbReference type="NCBI Taxonomy" id="1544741"/>
    <lineage>
        <taxon>Bacteria</taxon>
        <taxon>Bacillati</taxon>
        <taxon>Actinomycetota</taxon>
        <taxon>Actinomycetes</taxon>
        <taxon>Kitasatosporales</taxon>
        <taxon>Streptomycetaceae</taxon>
        <taxon>Wenjunlia</taxon>
    </lineage>
</organism>
<sequence length="119" mass="13129">MIKAKNLDKPDEQRDMPKGHMDVVEVGEVTFGRATFEPGWRWSESVKPIAGTDSCEFSHNGYVEKGHMHIRMDNGEEADLGPGDAFVATPGHDAWVVGDEKCVVYDFAGQSAEYAKPKS</sequence>
<keyword evidence="3" id="KW-1185">Reference proteome</keyword>
<feature type="region of interest" description="Disordered" evidence="1">
    <location>
        <begin position="1"/>
        <end position="20"/>
    </location>
</feature>
<dbReference type="InterPro" id="IPR014710">
    <property type="entry name" value="RmlC-like_jellyroll"/>
</dbReference>
<dbReference type="Gene3D" id="2.60.120.10">
    <property type="entry name" value="Jelly Rolls"/>
    <property type="match status" value="1"/>
</dbReference>
<dbReference type="InterPro" id="IPR011051">
    <property type="entry name" value="RmlC_Cupin_sf"/>
</dbReference>
<accession>A0A917ZR12</accession>